<dbReference type="SUPFAM" id="SSF48371">
    <property type="entry name" value="ARM repeat"/>
    <property type="match status" value="1"/>
</dbReference>
<dbReference type="InterPro" id="IPR016024">
    <property type="entry name" value="ARM-type_fold"/>
</dbReference>
<evidence type="ECO:0008006" key="3">
    <source>
        <dbReference type="Google" id="ProtNLM"/>
    </source>
</evidence>
<dbReference type="CDD" id="cd07064">
    <property type="entry name" value="AlkD_like_1"/>
    <property type="match status" value="1"/>
</dbReference>
<reference evidence="1 2" key="2">
    <citation type="submission" date="2024-03" db="EMBL/GenBank/DDBJ databases">
        <title>The Genome Sequence of Enterococcus sp. DIV2402.</title>
        <authorList>
            <consortium name="The Broad Institute Genomics Platform"/>
            <consortium name="The Broad Institute Microbial Omics Core"/>
            <consortium name="The Broad Institute Genomic Center for Infectious Diseases"/>
            <person name="Earl A."/>
            <person name="Manson A."/>
            <person name="Gilmore M."/>
            <person name="Schwartman J."/>
            <person name="Shea T."/>
            <person name="Abouelleil A."/>
            <person name="Cao P."/>
            <person name="Chapman S."/>
            <person name="Cusick C."/>
            <person name="Young S."/>
            <person name="Neafsey D."/>
            <person name="Nusbaum C."/>
            <person name="Birren B."/>
        </authorList>
    </citation>
    <scope>NUCLEOTIDE SEQUENCE [LARGE SCALE GENOMIC DNA]</scope>
    <source>
        <strain evidence="1 2">DIV2402</strain>
    </source>
</reference>
<evidence type="ECO:0000313" key="2">
    <source>
        <dbReference type="Proteomes" id="UP000664701"/>
    </source>
</evidence>
<dbReference type="Gene3D" id="1.20.1660.10">
    <property type="entry name" value="Hypothetical protein (EF3068)"/>
    <property type="match status" value="1"/>
</dbReference>
<organism evidence="1 2">
    <name type="scientific">Candidatus Enterococcus lowellii</name>
    <dbReference type="NCBI Taxonomy" id="2230877"/>
    <lineage>
        <taxon>Bacteria</taxon>
        <taxon>Bacillati</taxon>
        <taxon>Bacillota</taxon>
        <taxon>Bacilli</taxon>
        <taxon>Lactobacillales</taxon>
        <taxon>Enterococcaceae</taxon>
        <taxon>Enterococcus</taxon>
    </lineage>
</organism>
<dbReference type="Pfam" id="PF08713">
    <property type="entry name" value="DNA_alkylation"/>
    <property type="match status" value="1"/>
</dbReference>
<proteinExistence type="predicted"/>
<gene>
    <name evidence="1" type="ORF">DOK78_001984</name>
</gene>
<name>A0ABZ2SSE5_9ENTE</name>
<dbReference type="PANTHER" id="PTHR34070:SF1">
    <property type="entry name" value="DNA ALKYLATION REPAIR PROTEIN"/>
    <property type="match status" value="1"/>
</dbReference>
<dbReference type="Proteomes" id="UP000664701">
    <property type="component" value="Chromosome"/>
</dbReference>
<dbReference type="PANTHER" id="PTHR34070">
    <property type="entry name" value="ARMADILLO-TYPE FOLD"/>
    <property type="match status" value="1"/>
</dbReference>
<keyword evidence="2" id="KW-1185">Reference proteome</keyword>
<reference evidence="1 2" key="1">
    <citation type="submission" date="2021-03" db="EMBL/GenBank/DDBJ databases">
        <authorList>
            <person name="Gilmore M.S."/>
            <person name="Schwartzman J."/>
            <person name="Van Tyne D."/>
            <person name="Martin M."/>
            <person name="Earl A.M."/>
            <person name="Manson A.L."/>
            <person name="Straub T."/>
            <person name="Salamzade R."/>
            <person name="Saavedra J."/>
            <person name="Lebreton F."/>
            <person name="Prichula J."/>
            <person name="Schaufler K."/>
            <person name="Gaca A."/>
            <person name="Sgardioli B."/>
            <person name="Wagenaar J."/>
            <person name="Strong T."/>
        </authorList>
    </citation>
    <scope>NUCLEOTIDE SEQUENCE [LARGE SCALE GENOMIC DNA]</scope>
    <source>
        <strain evidence="1 2">DIV2402</strain>
    </source>
</reference>
<dbReference type="EMBL" id="CP147251">
    <property type="protein sequence ID" value="WYJ77346.1"/>
    <property type="molecule type" value="Genomic_DNA"/>
</dbReference>
<sequence length="216" mass="25269">MFEKIAEQLLEVADSKKAEKMAAYMRNQFTFLGISATNRKLICKDFYKATKGQAIDWKFVFDCWACPYRELQYVAIGYLTVLKKKLTPADISSIQQLAQTKSWWDTIDGLDKLMGEIASNYPETKAILIQWSISEDFWLRRIAIDHQLLRKHETDTELLQLILENNLNQSEFFINKAIGWSLRDYSKVNPEWVKKFINEHREGLSALSIREASKYL</sequence>
<evidence type="ECO:0000313" key="1">
    <source>
        <dbReference type="EMBL" id="WYJ77346.1"/>
    </source>
</evidence>
<dbReference type="RefSeq" id="WP_207940511.1">
    <property type="nucleotide sequence ID" value="NZ_CP147251.1"/>
</dbReference>
<protein>
    <recommendedName>
        <fullName evidence="3">DNA alkylation repair protein</fullName>
    </recommendedName>
</protein>
<dbReference type="InterPro" id="IPR014825">
    <property type="entry name" value="DNA_alkylation"/>
</dbReference>
<accession>A0ABZ2SSE5</accession>
<dbReference type="Gene3D" id="1.25.40.290">
    <property type="entry name" value="ARM repeat domains"/>
    <property type="match status" value="1"/>
</dbReference>